<keyword evidence="1" id="KW-1133">Transmembrane helix</keyword>
<evidence type="ECO:0000313" key="2">
    <source>
        <dbReference type="EMBL" id="CDQ23890.1"/>
    </source>
</evidence>
<name>A0A024P4T1_9BACI</name>
<dbReference type="AlphaFoldDB" id="A0A024P4T1"/>
<reference evidence="3" key="1">
    <citation type="submission" date="2014-03" db="EMBL/GenBank/DDBJ databases">
        <authorList>
            <person name="Urmite Genomes U."/>
        </authorList>
    </citation>
    <scope>NUCLEOTIDE SEQUENCE [LARGE SCALE GENOMIC DNA]</scope>
    <source>
        <strain evidence="3">HD-03</strain>
    </source>
</reference>
<evidence type="ECO:0000313" key="3">
    <source>
        <dbReference type="Proteomes" id="UP000028868"/>
    </source>
</evidence>
<keyword evidence="1" id="KW-0812">Transmembrane</keyword>
<reference evidence="2 3" key="2">
    <citation type="submission" date="2014-05" db="EMBL/GenBank/DDBJ databases">
        <title>Draft genome sequence of Halobacillus karajensis HK-03.</title>
        <authorList>
            <person name="Khelaifia S."/>
            <person name="Croce O."/>
            <person name="Lagier J.C."/>
            <person name="Raoult D."/>
        </authorList>
    </citation>
    <scope>NUCLEOTIDE SEQUENCE [LARGE SCALE GENOMIC DNA]</scope>
    <source>
        <strain evidence="2 3">HD-03</strain>
    </source>
</reference>
<accession>A0A024P4T1</accession>
<protein>
    <submittedName>
        <fullName evidence="2">Uncharacterized protein</fullName>
    </submittedName>
</protein>
<feature type="transmembrane region" description="Helical" evidence="1">
    <location>
        <begin position="6"/>
        <end position="24"/>
    </location>
</feature>
<proteinExistence type="predicted"/>
<keyword evidence="3" id="KW-1185">Reference proteome</keyword>
<dbReference type="EMBL" id="CCDI010000002">
    <property type="protein sequence ID" value="CDQ23890.1"/>
    <property type="molecule type" value="Genomic_DNA"/>
</dbReference>
<gene>
    <name evidence="2" type="ORF">BN983_02143</name>
</gene>
<evidence type="ECO:0000256" key="1">
    <source>
        <dbReference type="SAM" id="Phobius"/>
    </source>
</evidence>
<keyword evidence="1" id="KW-0472">Membrane</keyword>
<dbReference type="Proteomes" id="UP000028868">
    <property type="component" value="Unassembled WGS sequence"/>
</dbReference>
<comment type="caution">
    <text evidence="2">The sequence shown here is derived from an EMBL/GenBank/DDBJ whole genome shotgun (WGS) entry which is preliminary data.</text>
</comment>
<sequence length="32" mass="3427">MIIQPLILIRAAAIAVGLVVFGVLQNDHKKKG</sequence>
<organism evidence="2 3">
    <name type="scientific">Halobacillus karajensis</name>
    <dbReference type="NCBI Taxonomy" id="195088"/>
    <lineage>
        <taxon>Bacteria</taxon>
        <taxon>Bacillati</taxon>
        <taxon>Bacillota</taxon>
        <taxon>Bacilli</taxon>
        <taxon>Bacillales</taxon>
        <taxon>Bacillaceae</taxon>
        <taxon>Halobacillus</taxon>
    </lineage>
</organism>